<keyword evidence="4 7" id="KW-1133">Transmembrane helix</keyword>
<evidence type="ECO:0000256" key="1">
    <source>
        <dbReference type="ARBA" id="ARBA00004651"/>
    </source>
</evidence>
<feature type="domain" description="ABC3 transporter permease C-terminal" evidence="8">
    <location>
        <begin position="724"/>
        <end position="828"/>
    </location>
</feature>
<feature type="domain" description="ABC3 transporter permease C-terminal" evidence="8">
    <location>
        <begin position="266"/>
        <end position="341"/>
    </location>
</feature>
<name>A0A3E3HWW0_9FIRM</name>
<gene>
    <name evidence="9" type="ORF">DXC51_24990</name>
</gene>
<feature type="transmembrane region" description="Helical" evidence="7">
    <location>
        <begin position="773"/>
        <end position="793"/>
    </location>
</feature>
<evidence type="ECO:0000313" key="9">
    <source>
        <dbReference type="EMBL" id="RGE56310.1"/>
    </source>
</evidence>
<dbReference type="GO" id="GO:0005886">
    <property type="term" value="C:plasma membrane"/>
    <property type="evidence" value="ECO:0007669"/>
    <property type="project" value="UniProtKB-SubCell"/>
</dbReference>
<feature type="transmembrane region" description="Helical" evidence="7">
    <location>
        <begin position="431"/>
        <end position="453"/>
    </location>
</feature>
<keyword evidence="5 7" id="KW-0472">Membrane</keyword>
<evidence type="ECO:0000256" key="7">
    <source>
        <dbReference type="SAM" id="Phobius"/>
    </source>
</evidence>
<reference evidence="9" key="1">
    <citation type="submission" date="2018-08" db="EMBL/GenBank/DDBJ databases">
        <title>A genome reference for cultivated species of the human gut microbiota.</title>
        <authorList>
            <person name="Zou Y."/>
            <person name="Xue W."/>
            <person name="Luo G."/>
        </authorList>
    </citation>
    <scope>NUCLEOTIDE SEQUENCE [LARGE SCALE GENOMIC DNA]</scope>
    <source>
        <strain evidence="9">TF05-5AC</strain>
    </source>
</reference>
<dbReference type="PANTHER" id="PTHR30572:SF4">
    <property type="entry name" value="ABC TRANSPORTER PERMEASE YTRF"/>
    <property type="match status" value="1"/>
</dbReference>
<dbReference type="AlphaFoldDB" id="A0A3E3HWW0"/>
<feature type="transmembrane region" description="Helical" evidence="7">
    <location>
        <begin position="358"/>
        <end position="376"/>
    </location>
</feature>
<keyword evidence="10" id="KW-1185">Reference proteome</keyword>
<feature type="transmembrane region" description="Helical" evidence="7">
    <location>
        <begin position="719"/>
        <end position="737"/>
    </location>
</feature>
<dbReference type="InterPro" id="IPR050250">
    <property type="entry name" value="Macrolide_Exporter_MacB"/>
</dbReference>
<organism evidence="9 10">
    <name type="scientific">Eisenbergiella massiliensis</name>
    <dbReference type="NCBI Taxonomy" id="1720294"/>
    <lineage>
        <taxon>Bacteria</taxon>
        <taxon>Bacillati</taxon>
        <taxon>Bacillota</taxon>
        <taxon>Clostridia</taxon>
        <taxon>Lachnospirales</taxon>
        <taxon>Lachnospiraceae</taxon>
        <taxon>Eisenbergiella</taxon>
    </lineage>
</organism>
<evidence type="ECO:0000256" key="2">
    <source>
        <dbReference type="ARBA" id="ARBA00022475"/>
    </source>
</evidence>
<keyword evidence="3 7" id="KW-0812">Transmembrane</keyword>
<evidence type="ECO:0000256" key="6">
    <source>
        <dbReference type="ARBA" id="ARBA00038076"/>
    </source>
</evidence>
<feature type="transmembrane region" description="Helical" evidence="7">
    <location>
        <begin position="315"/>
        <end position="338"/>
    </location>
</feature>
<keyword evidence="2" id="KW-1003">Cell membrane</keyword>
<dbReference type="GeneID" id="97990021"/>
<dbReference type="Pfam" id="PF02687">
    <property type="entry name" value="FtsX"/>
    <property type="match status" value="2"/>
</dbReference>
<evidence type="ECO:0000256" key="5">
    <source>
        <dbReference type="ARBA" id="ARBA00023136"/>
    </source>
</evidence>
<comment type="subcellular location">
    <subcellularLocation>
        <location evidence="1">Cell membrane</location>
        <topology evidence="1">Multi-pass membrane protein</topology>
    </subcellularLocation>
</comment>
<feature type="transmembrane region" description="Helical" evidence="7">
    <location>
        <begin position="261"/>
        <end position="283"/>
    </location>
</feature>
<comment type="similarity">
    <text evidence="6">Belongs to the ABC-4 integral membrane protein family.</text>
</comment>
<feature type="transmembrane region" description="Helical" evidence="7">
    <location>
        <begin position="813"/>
        <end position="832"/>
    </location>
</feature>
<evidence type="ECO:0000313" key="10">
    <source>
        <dbReference type="Proteomes" id="UP000260812"/>
    </source>
</evidence>
<dbReference type="InterPro" id="IPR003838">
    <property type="entry name" value="ABC3_permease_C"/>
</dbReference>
<accession>A0A3E3HWW0</accession>
<proteinExistence type="inferred from homology"/>
<dbReference type="GO" id="GO:0022857">
    <property type="term" value="F:transmembrane transporter activity"/>
    <property type="evidence" value="ECO:0007669"/>
    <property type="project" value="TreeGrafter"/>
</dbReference>
<feature type="transmembrane region" description="Helical" evidence="7">
    <location>
        <begin position="26"/>
        <end position="50"/>
    </location>
</feature>
<dbReference type="EMBL" id="QVLV01000027">
    <property type="protein sequence ID" value="RGE56310.1"/>
    <property type="molecule type" value="Genomic_DNA"/>
</dbReference>
<evidence type="ECO:0000259" key="8">
    <source>
        <dbReference type="Pfam" id="PF02687"/>
    </source>
</evidence>
<dbReference type="PANTHER" id="PTHR30572">
    <property type="entry name" value="MEMBRANE COMPONENT OF TRANSPORTER-RELATED"/>
    <property type="match status" value="1"/>
</dbReference>
<evidence type="ECO:0000256" key="3">
    <source>
        <dbReference type="ARBA" id="ARBA00022692"/>
    </source>
</evidence>
<dbReference type="Proteomes" id="UP000260812">
    <property type="component" value="Unassembled WGS sequence"/>
</dbReference>
<dbReference type="RefSeq" id="WP_117545635.1">
    <property type="nucleotide sequence ID" value="NZ_JBKUNB010000005.1"/>
</dbReference>
<sequence length="847" mass="94090">MIKVDNRKVVAGIAADTYKAHWKRNIITVSAILMTTFLTAVVFALGFSYWNTVTLRTLRMNGMDYDVELSEPRPDQVDKIRAMEDVEAAGVSIKCAILERCGDIELDKTQLYWLDGVCWEKQCIPALEFYEGSYPERKEEIMLSESALTAMGIEHPETGMRLSMEYYPLSGDGNGKITSGDFILSGYFRDYTGRMKGYVSRPFLEESGAKQTDFTQGTLKISLKKPLYTRREIEKLQQGAALDRQVIKADYDTPVNFRKTAAGLAVMLFMVLSAGYLSIYNTLYISISKDIRYYGQLKTIGMTSMQLTGLVYRQALWNALAGIPAGLLAGRLLAGTVVPAVLRIVNPTLAAEEIMSEGLWVYVVAGSLALFTDIYASRKPAKMAGDCAPAEAIRYVPVAIGNRRPYKTRHGKGGVVISMAWRSLLRDKKQFAVIFLSFLIAGTVFLTVSTVILQNDARSVLNATWDYDIRFKNETTLDDMEPLLTEEKIKQVRAVPGVKSVRIVSSADIVVPLQEEVFGDYYQALYQSRFSPGNYEKDMAVYREQPGYYLFMARLIGIDGEGFERLNARMGNVLEEESFKAGKCAVAVPVIIDAGTEARNSMMGKTVRFLPAGDLAESQEYGGGSAEAAVRIAAVGDSGDNPAYFGRGYTPDLIVSREYAGQLLGTEFIELIEVDYEKPFAEDTERLVKEVFAGEGKISRESKLERYVEMKKTEMQVRFLGNGIGFLIALLAVFNYIHMMAAGVQNRSGELAALESIGMTQAQLKQMLMLEGAGYALLAEAASLAVGLPVSYAVFQGMNRYHMTYSFPWTSHLAVFTVILVLCILVPSAIYSRTQRGSVIERLKNWE</sequence>
<protein>
    <submittedName>
        <fullName evidence="9">ABC transporter permease</fullName>
    </submittedName>
</protein>
<evidence type="ECO:0000256" key="4">
    <source>
        <dbReference type="ARBA" id="ARBA00022989"/>
    </source>
</evidence>
<comment type="caution">
    <text evidence="9">The sequence shown here is derived from an EMBL/GenBank/DDBJ whole genome shotgun (WGS) entry which is preliminary data.</text>
</comment>